<dbReference type="InterPro" id="IPR036188">
    <property type="entry name" value="FAD/NAD-bd_sf"/>
</dbReference>
<dbReference type="OMA" id="DDTVYAC"/>
<dbReference type="InterPro" id="IPR006076">
    <property type="entry name" value="FAD-dep_OxRdtase"/>
</dbReference>
<gene>
    <name evidence="2" type="ORF">KFE25_004017</name>
</gene>
<organism evidence="2 3">
    <name type="scientific">Diacronema lutheri</name>
    <name type="common">Unicellular marine alga</name>
    <name type="synonym">Monochrysis lutheri</name>
    <dbReference type="NCBI Taxonomy" id="2081491"/>
    <lineage>
        <taxon>Eukaryota</taxon>
        <taxon>Haptista</taxon>
        <taxon>Haptophyta</taxon>
        <taxon>Pavlovophyceae</taxon>
        <taxon>Pavlovales</taxon>
        <taxon>Pavlovaceae</taxon>
        <taxon>Diacronema</taxon>
    </lineage>
</organism>
<sequence>MASLLGVMSASSVPPRVVVVGGGIIGCSTAFYLSKRGCAPTIVERREIAAAASGKAGGFLAADWNDGSAVGALARESFALHAELARELGADAIDYRRLTCAAVAVAERGAAPATRKLAATEWANSAVLGSRPMGDETTIAQVHPRKLARAMADAAIAQGGRVLIATVTEVQPGSPARVLLDSGEWLEADAVVLAMGPWTDQLAGGLKLPRMLGQKYHSILMQADRTLSQAVFFQGRGDPEVYPRPRGEVYVTGFPDSPVRVTERPGEVEVRPGATDKLEAVARELSADLRDAPRTGAQSCYLPLTPDGAPAIGRLSSAPGVYVGTGHSCWGILNGPATGKALAELILDGRGSAAVGAELSPDRFA</sequence>
<accession>A0A8J5XNG9</accession>
<dbReference type="Gene3D" id="3.50.50.60">
    <property type="entry name" value="FAD/NAD(P)-binding domain"/>
    <property type="match status" value="2"/>
</dbReference>
<proteinExistence type="predicted"/>
<comment type="caution">
    <text evidence="2">The sequence shown here is derived from an EMBL/GenBank/DDBJ whole genome shotgun (WGS) entry which is preliminary data.</text>
</comment>
<dbReference type="SUPFAM" id="SSF51905">
    <property type="entry name" value="FAD/NAD(P)-binding domain"/>
    <property type="match status" value="1"/>
</dbReference>
<dbReference type="EMBL" id="JAGTXO010000015">
    <property type="protein sequence ID" value="KAG8463744.1"/>
    <property type="molecule type" value="Genomic_DNA"/>
</dbReference>
<dbReference type="Pfam" id="PF01266">
    <property type="entry name" value="DAO"/>
    <property type="match status" value="1"/>
</dbReference>
<evidence type="ECO:0000313" key="3">
    <source>
        <dbReference type="Proteomes" id="UP000751190"/>
    </source>
</evidence>
<evidence type="ECO:0000313" key="2">
    <source>
        <dbReference type="EMBL" id="KAG8463744.1"/>
    </source>
</evidence>
<dbReference type="GO" id="GO:0005737">
    <property type="term" value="C:cytoplasm"/>
    <property type="evidence" value="ECO:0007669"/>
    <property type="project" value="TreeGrafter"/>
</dbReference>
<keyword evidence="3" id="KW-1185">Reference proteome</keyword>
<dbReference type="OrthoDB" id="424974at2759"/>
<dbReference type="PANTHER" id="PTHR13847">
    <property type="entry name" value="SARCOSINE DEHYDROGENASE-RELATED"/>
    <property type="match status" value="1"/>
</dbReference>
<evidence type="ECO:0000259" key="1">
    <source>
        <dbReference type="Pfam" id="PF01266"/>
    </source>
</evidence>
<dbReference type="Proteomes" id="UP000751190">
    <property type="component" value="Unassembled WGS sequence"/>
</dbReference>
<dbReference type="PANTHER" id="PTHR13847:SF150">
    <property type="entry name" value="OXIDOREDUCTASE TDA3-RELATED"/>
    <property type="match status" value="1"/>
</dbReference>
<dbReference type="AlphaFoldDB" id="A0A8J5XNG9"/>
<dbReference type="Gene3D" id="3.30.9.10">
    <property type="entry name" value="D-Amino Acid Oxidase, subunit A, domain 2"/>
    <property type="match status" value="2"/>
</dbReference>
<reference evidence="2" key="1">
    <citation type="submission" date="2021-05" db="EMBL/GenBank/DDBJ databases">
        <title>The genome of the haptophyte Pavlova lutheri (Diacronema luteri, Pavlovales) - a model for lipid biosynthesis in eukaryotic algae.</title>
        <authorList>
            <person name="Hulatt C.J."/>
            <person name="Posewitz M.C."/>
        </authorList>
    </citation>
    <scope>NUCLEOTIDE SEQUENCE</scope>
    <source>
        <strain evidence="2">NIVA-4/92</strain>
    </source>
</reference>
<name>A0A8J5XNG9_DIALT</name>
<feature type="domain" description="FAD dependent oxidoreductase" evidence="1">
    <location>
        <begin position="16"/>
        <end position="345"/>
    </location>
</feature>
<protein>
    <recommendedName>
        <fullName evidence="1">FAD dependent oxidoreductase domain-containing protein</fullName>
    </recommendedName>
</protein>